<dbReference type="Gene3D" id="3.10.450.50">
    <property type="match status" value="2"/>
</dbReference>
<keyword evidence="1" id="KW-0732">Signal</keyword>
<sequence length="374" mass="41536">MASCTPIWKRFGFILHLTSIASACAGGSYIHMEDGYVGCVTPAPVTCQSIGTCAYDNNTAGPWTPEANMRQMQLTDDAYNAMDFARFNHREDTIVYMPGDREFNMVQHVQDMTNIYASYPDNRVSNHPYKLTFAEGNWTFGLSDLLGTNTGPIQGPNGWRGPTNRRVNYEFLTAAYWEDGRIVREHIWMDLITLQRQLGFFPLPIDTDGTQSLALSPFSLPLAVNPEDDVSANNKDAYQQVEFALLSGDLSPESLRVSSNITIFTSRDDAPNGLTSDQFITKVQGLQSTFSDVRIVPNTIIGSGDWTATIGRLSGRHTGALNVPDFISPVPIPATNNTFEVWLYSIARWQNGEMTHLKLMTDELAILGQIQQGN</sequence>
<evidence type="ECO:0000313" key="2">
    <source>
        <dbReference type="EMBL" id="KAH6663968.1"/>
    </source>
</evidence>
<dbReference type="InterPro" id="IPR032710">
    <property type="entry name" value="NTF2-like_dom_sf"/>
</dbReference>
<protein>
    <recommendedName>
        <fullName evidence="4">SnoaL-like domain-containing protein</fullName>
    </recommendedName>
</protein>
<dbReference type="PANTHER" id="PTHR38436">
    <property type="entry name" value="POLYKETIDE CYCLASE SNOAL-LIKE DOMAIN"/>
    <property type="match status" value="1"/>
</dbReference>
<dbReference type="GO" id="GO:0030638">
    <property type="term" value="P:polyketide metabolic process"/>
    <property type="evidence" value="ECO:0007669"/>
    <property type="project" value="InterPro"/>
</dbReference>
<accession>A0A9P9A681</accession>
<name>A0A9P9A681_9PEZI</name>
<dbReference type="AlphaFoldDB" id="A0A9P9A681"/>
<comment type="caution">
    <text evidence="2">The sequence shown here is derived from an EMBL/GenBank/DDBJ whole genome shotgun (WGS) entry which is preliminary data.</text>
</comment>
<evidence type="ECO:0000256" key="1">
    <source>
        <dbReference type="SAM" id="SignalP"/>
    </source>
</evidence>
<gene>
    <name evidence="2" type="ORF">F5X68DRAFT_225669</name>
</gene>
<evidence type="ECO:0008006" key="4">
    <source>
        <dbReference type="Google" id="ProtNLM"/>
    </source>
</evidence>
<feature type="signal peptide" evidence="1">
    <location>
        <begin position="1"/>
        <end position="23"/>
    </location>
</feature>
<dbReference type="Proteomes" id="UP000770015">
    <property type="component" value="Unassembled WGS sequence"/>
</dbReference>
<dbReference type="InterPro" id="IPR009959">
    <property type="entry name" value="Cyclase_SnoaL-like"/>
</dbReference>
<evidence type="ECO:0000313" key="3">
    <source>
        <dbReference type="Proteomes" id="UP000770015"/>
    </source>
</evidence>
<proteinExistence type="predicted"/>
<dbReference type="Pfam" id="PF07366">
    <property type="entry name" value="SnoaL"/>
    <property type="match status" value="2"/>
</dbReference>
<reference evidence="2" key="1">
    <citation type="journal article" date="2021" name="Nat. Commun.">
        <title>Genetic determinants of endophytism in the Arabidopsis root mycobiome.</title>
        <authorList>
            <person name="Mesny F."/>
            <person name="Miyauchi S."/>
            <person name="Thiergart T."/>
            <person name="Pickel B."/>
            <person name="Atanasova L."/>
            <person name="Karlsson M."/>
            <person name="Huettel B."/>
            <person name="Barry K.W."/>
            <person name="Haridas S."/>
            <person name="Chen C."/>
            <person name="Bauer D."/>
            <person name="Andreopoulos W."/>
            <person name="Pangilinan J."/>
            <person name="LaButti K."/>
            <person name="Riley R."/>
            <person name="Lipzen A."/>
            <person name="Clum A."/>
            <person name="Drula E."/>
            <person name="Henrissat B."/>
            <person name="Kohler A."/>
            <person name="Grigoriev I.V."/>
            <person name="Martin F.M."/>
            <person name="Hacquard S."/>
        </authorList>
    </citation>
    <scope>NUCLEOTIDE SEQUENCE</scope>
    <source>
        <strain evidence="2">MPI-SDFR-AT-0117</strain>
    </source>
</reference>
<dbReference type="PANTHER" id="PTHR38436:SF1">
    <property type="entry name" value="ESTER CYCLASE"/>
    <property type="match status" value="1"/>
</dbReference>
<keyword evidence="3" id="KW-1185">Reference proteome</keyword>
<dbReference type="SUPFAM" id="SSF54427">
    <property type="entry name" value="NTF2-like"/>
    <property type="match status" value="2"/>
</dbReference>
<dbReference type="OrthoDB" id="5398185at2759"/>
<dbReference type="EMBL" id="JAGSXJ010000041">
    <property type="protein sequence ID" value="KAH6663968.1"/>
    <property type="molecule type" value="Genomic_DNA"/>
</dbReference>
<feature type="chain" id="PRO_5040406772" description="SnoaL-like domain-containing protein" evidence="1">
    <location>
        <begin position="24"/>
        <end position="374"/>
    </location>
</feature>
<organism evidence="2 3">
    <name type="scientific">Plectosphaerella plurivora</name>
    <dbReference type="NCBI Taxonomy" id="936078"/>
    <lineage>
        <taxon>Eukaryota</taxon>
        <taxon>Fungi</taxon>
        <taxon>Dikarya</taxon>
        <taxon>Ascomycota</taxon>
        <taxon>Pezizomycotina</taxon>
        <taxon>Sordariomycetes</taxon>
        <taxon>Hypocreomycetidae</taxon>
        <taxon>Glomerellales</taxon>
        <taxon>Plectosphaerellaceae</taxon>
        <taxon>Plectosphaerella</taxon>
    </lineage>
</organism>